<dbReference type="SUPFAM" id="SSF53067">
    <property type="entry name" value="Actin-like ATPase domain"/>
    <property type="match status" value="2"/>
</dbReference>
<keyword evidence="3 4" id="KW-0067">ATP-binding</keyword>
<dbReference type="PROSITE" id="PS01036">
    <property type="entry name" value="HSP70_3"/>
    <property type="match status" value="1"/>
</dbReference>
<protein>
    <submittedName>
        <fullName evidence="6">Heat shock-related 70 kDa protein 2-like</fullName>
    </submittedName>
</protein>
<sequence length="560" mass="61331">MSLRDDLDLPDGAGVVIGIDLGTTYSVVGVCRRRKVEILANDNGSRTTPSIVGFLDGQSYVGDAAKDLPAANQVFDAKRLVGRQWSDLNIQMDKAVWPFEVADHGGVPRITVKVGERNDTFAPEEISAMVLRDLKKTAEAALGQSVSKAVVTVPAYFNERQRQATKDACRIAGLELLAMINEPTAAAIAYGLDNKKGVGPSKTVFIFDLGGGTFDVSVMKISGSSFQVLASGGDTHLGGQDFDVLLLEHCLEDLKKTLSAAKKKTLMEDKQAMQDLRQACELVKRKLSTVPQAPLSVFLSRLNKGYQTTISRSIFETVCSSLFLKTIQISEQVLSDAKVTRGEIDEVVLVGGSTRIPKVRALLRDMFSGKELHQSINPDEAVAYGAAVHAAVLTGDAFFQTEVKLRDVTALSLGISLEGGMFSAVIHKNTPIPCKETKRYTNCEDYQSSVLFEVYQGERPLIKDNIFLNKEFVIEIPPKPRPEAKISVTFEINESGLLTVTAVEPTSGRQVQVQVTQQEAHLSEAEIQSLIEKANRYKREDEAALVEVVEELRRKRLRLS</sequence>
<accession>A0A9C6XQQ1</accession>
<dbReference type="PRINTS" id="PR00301">
    <property type="entry name" value="HEATSHOCK70"/>
</dbReference>
<dbReference type="GO" id="GO:0140662">
    <property type="term" value="F:ATP-dependent protein folding chaperone"/>
    <property type="evidence" value="ECO:0007669"/>
    <property type="project" value="InterPro"/>
</dbReference>
<evidence type="ECO:0000256" key="3">
    <source>
        <dbReference type="ARBA" id="ARBA00022840"/>
    </source>
</evidence>
<dbReference type="Gene3D" id="3.30.420.40">
    <property type="match status" value="2"/>
</dbReference>
<name>A0A9C6XQQ1_FRAOC</name>
<dbReference type="OrthoDB" id="2401965at2759"/>
<dbReference type="InterPro" id="IPR018181">
    <property type="entry name" value="Heat_shock_70_CS"/>
</dbReference>
<dbReference type="Gene3D" id="2.60.34.10">
    <property type="entry name" value="Substrate Binding Domain Of DNAk, Chain A, domain 1"/>
    <property type="match status" value="1"/>
</dbReference>
<evidence type="ECO:0000313" key="5">
    <source>
        <dbReference type="Proteomes" id="UP000504606"/>
    </source>
</evidence>
<dbReference type="CDD" id="cd24028">
    <property type="entry name" value="ASKHA_NBD_HSP70_HSPA1-like"/>
    <property type="match status" value="1"/>
</dbReference>
<dbReference type="InterPro" id="IPR029047">
    <property type="entry name" value="HSP70_peptide-bd_sf"/>
</dbReference>
<keyword evidence="2 4" id="KW-0547">Nucleotide-binding</keyword>
<proteinExistence type="inferred from homology"/>
<evidence type="ECO:0000256" key="2">
    <source>
        <dbReference type="ARBA" id="ARBA00022741"/>
    </source>
</evidence>
<dbReference type="GO" id="GO:0005524">
    <property type="term" value="F:ATP binding"/>
    <property type="evidence" value="ECO:0007669"/>
    <property type="project" value="UniProtKB-KW"/>
</dbReference>
<dbReference type="GO" id="GO:0006950">
    <property type="term" value="P:response to stress"/>
    <property type="evidence" value="ECO:0007669"/>
    <property type="project" value="UniProtKB-ARBA"/>
</dbReference>
<keyword evidence="5" id="KW-1185">Reference proteome</keyword>
<dbReference type="GeneID" id="113209973"/>
<reference evidence="6" key="2">
    <citation type="submission" date="2025-08" db="UniProtKB">
        <authorList>
            <consortium name="RefSeq"/>
        </authorList>
    </citation>
    <scope>IDENTIFICATION</scope>
    <source>
        <tissue evidence="6">Whole organism</tissue>
    </source>
</reference>
<comment type="similarity">
    <text evidence="1 4">Belongs to the heat shock protein 70 family.</text>
</comment>
<organism evidence="5 6">
    <name type="scientific">Frankliniella occidentalis</name>
    <name type="common">Western flower thrips</name>
    <name type="synonym">Euthrips occidentalis</name>
    <dbReference type="NCBI Taxonomy" id="133901"/>
    <lineage>
        <taxon>Eukaryota</taxon>
        <taxon>Metazoa</taxon>
        <taxon>Ecdysozoa</taxon>
        <taxon>Arthropoda</taxon>
        <taxon>Hexapoda</taxon>
        <taxon>Insecta</taxon>
        <taxon>Pterygota</taxon>
        <taxon>Neoptera</taxon>
        <taxon>Paraneoptera</taxon>
        <taxon>Thysanoptera</taxon>
        <taxon>Terebrantia</taxon>
        <taxon>Thripoidea</taxon>
        <taxon>Thripidae</taxon>
        <taxon>Frankliniella</taxon>
    </lineage>
</organism>
<dbReference type="PROSITE" id="PS00297">
    <property type="entry name" value="HSP70_1"/>
    <property type="match status" value="1"/>
</dbReference>
<dbReference type="SUPFAM" id="SSF100920">
    <property type="entry name" value="Heat shock protein 70kD (HSP70), peptide-binding domain"/>
    <property type="match status" value="1"/>
</dbReference>
<dbReference type="Pfam" id="PF00012">
    <property type="entry name" value="HSP70"/>
    <property type="match status" value="1"/>
</dbReference>
<evidence type="ECO:0000313" key="6">
    <source>
        <dbReference type="RefSeq" id="XP_052127797.1"/>
    </source>
</evidence>
<dbReference type="InterPro" id="IPR043129">
    <property type="entry name" value="ATPase_NBD"/>
</dbReference>
<reference evidence="6" key="1">
    <citation type="journal article" date="2018" name="Proc. Natl. Acad. Sci. U.S.A.">
        <title>Phylogenomics and the evolution of hemipteroid insects.</title>
        <authorList>
            <person name="Johnson K.P."/>
            <person name="Dietrich C.H."/>
            <person name="Friedrich F."/>
            <person name="Beutel R.G."/>
            <person name="Wipfler B."/>
            <person name="Peters R.S."/>
            <person name="Allen J.M."/>
            <person name="Petersen M."/>
            <person name="Donath A."/>
            <person name="Walden K.K."/>
            <person name="Kozlov A.M."/>
            <person name="Podsiadlowski L."/>
            <person name="Mayer C."/>
            <person name="Meusemann K."/>
            <person name="Vasilikopoulos A."/>
            <person name="Waterhouse R.M."/>
            <person name="Cameron S.L."/>
            <person name="Weirauch C."/>
            <person name="Swanson D.R."/>
            <person name="Percy D.M."/>
            <person name="Hardy N.B."/>
            <person name="Terry I."/>
            <person name="Liu S."/>
            <person name="Zhou X."/>
            <person name="Misof B."/>
            <person name="Robertson H.M."/>
            <person name="Yoshizawa K."/>
        </authorList>
    </citation>
    <scope>NUCLEOTIDE SEQUENCE</scope>
    <source>
        <tissue evidence="6">Whole organism</tissue>
    </source>
</reference>
<dbReference type="Proteomes" id="UP000504606">
    <property type="component" value="Unplaced"/>
</dbReference>
<dbReference type="PANTHER" id="PTHR19375">
    <property type="entry name" value="HEAT SHOCK PROTEIN 70KDA"/>
    <property type="match status" value="1"/>
</dbReference>
<dbReference type="PROSITE" id="PS00329">
    <property type="entry name" value="HSP70_2"/>
    <property type="match status" value="1"/>
</dbReference>
<dbReference type="Gene3D" id="3.90.640.10">
    <property type="entry name" value="Actin, Chain A, domain 4"/>
    <property type="match status" value="1"/>
</dbReference>
<evidence type="ECO:0000256" key="4">
    <source>
        <dbReference type="RuleBase" id="RU003322"/>
    </source>
</evidence>
<dbReference type="KEGG" id="foc:113209973"/>
<dbReference type="FunFam" id="3.30.30.30:FF:000001">
    <property type="entry name" value="heat shock 70 kDa protein-like"/>
    <property type="match status" value="1"/>
</dbReference>
<dbReference type="InterPro" id="IPR013126">
    <property type="entry name" value="Hsp_70_fam"/>
</dbReference>
<dbReference type="AlphaFoldDB" id="A0A9C6XQQ1"/>
<evidence type="ECO:0000256" key="1">
    <source>
        <dbReference type="ARBA" id="ARBA00007381"/>
    </source>
</evidence>
<dbReference type="RefSeq" id="XP_052127797.1">
    <property type="nucleotide sequence ID" value="XM_052271837.1"/>
</dbReference>
<dbReference type="Gene3D" id="3.30.30.30">
    <property type="match status" value="1"/>
</dbReference>
<gene>
    <name evidence="6" type="primary">LOC113209973</name>
</gene>
<dbReference type="FunFam" id="3.90.640.10:FF:000003">
    <property type="entry name" value="Molecular chaperone DnaK"/>
    <property type="match status" value="1"/>
</dbReference>